<proteinExistence type="predicted"/>
<dbReference type="EMBL" id="CP095749">
    <property type="protein sequence ID" value="WEB43745.1"/>
    <property type="molecule type" value="Genomic_DNA"/>
</dbReference>
<protein>
    <submittedName>
        <fullName evidence="2">Uncharacterized protein</fullName>
    </submittedName>
</protein>
<reference evidence="2 3" key="1">
    <citation type="submission" date="2022-03" db="EMBL/GenBank/DDBJ databases">
        <title>Streptomyces yunnanensis P86,complete genome.</title>
        <authorList>
            <person name="Chen S."/>
            <person name="Zhang Q."/>
        </authorList>
    </citation>
    <scope>NUCLEOTIDE SEQUENCE [LARGE SCALE GENOMIC DNA]</scope>
    <source>
        <strain evidence="2 3">P86</strain>
    </source>
</reference>
<evidence type="ECO:0000256" key="1">
    <source>
        <dbReference type="SAM" id="SignalP"/>
    </source>
</evidence>
<dbReference type="Proteomes" id="UP001218629">
    <property type="component" value="Chromosome"/>
</dbReference>
<name>A0ABY8AFH3_9ACTN</name>
<evidence type="ECO:0000313" key="2">
    <source>
        <dbReference type="EMBL" id="WEB43745.1"/>
    </source>
</evidence>
<feature type="chain" id="PRO_5045426551" evidence="1">
    <location>
        <begin position="37"/>
        <end position="74"/>
    </location>
</feature>
<sequence>MTLLPVVRWHDMKNTRCALVGLVLATALLGSMSVQAVAVPNDETPLQTNLTMPLSSLLTENGTPADWRILGYRL</sequence>
<evidence type="ECO:0000313" key="3">
    <source>
        <dbReference type="Proteomes" id="UP001218629"/>
    </source>
</evidence>
<gene>
    <name evidence="2" type="ORF">MOV08_33695</name>
</gene>
<dbReference type="RefSeq" id="WP_275310052.1">
    <property type="nucleotide sequence ID" value="NZ_CP095749.1"/>
</dbReference>
<keyword evidence="3" id="KW-1185">Reference proteome</keyword>
<accession>A0ABY8AFH3</accession>
<organism evidence="2 3">
    <name type="scientific">Streptomyces yunnanensis</name>
    <dbReference type="NCBI Taxonomy" id="156453"/>
    <lineage>
        <taxon>Bacteria</taxon>
        <taxon>Bacillati</taxon>
        <taxon>Actinomycetota</taxon>
        <taxon>Actinomycetes</taxon>
        <taxon>Kitasatosporales</taxon>
        <taxon>Streptomycetaceae</taxon>
        <taxon>Streptomyces</taxon>
    </lineage>
</organism>
<keyword evidence="1" id="KW-0732">Signal</keyword>
<feature type="signal peptide" evidence="1">
    <location>
        <begin position="1"/>
        <end position="36"/>
    </location>
</feature>